<evidence type="ECO:0000313" key="1">
    <source>
        <dbReference type="EMBL" id="AEM19496.1"/>
    </source>
</evidence>
<gene>
    <name evidence="1" type="ordered locus">BS1330_II0004</name>
</gene>
<dbReference type="Proteomes" id="UP000007104">
    <property type="component" value="Chromosome II"/>
</dbReference>
<evidence type="ECO:0000313" key="2">
    <source>
        <dbReference type="Proteomes" id="UP000007104"/>
    </source>
</evidence>
<accession>A0A0H3G618</accession>
<dbReference type="AlphaFoldDB" id="A0A0H3G618"/>
<organism evidence="1 2">
    <name type="scientific">Brucella suis biovar 1 (strain 1330)</name>
    <dbReference type="NCBI Taxonomy" id="204722"/>
    <lineage>
        <taxon>Bacteria</taxon>
        <taxon>Pseudomonadati</taxon>
        <taxon>Pseudomonadota</taxon>
        <taxon>Alphaproteobacteria</taxon>
        <taxon>Hyphomicrobiales</taxon>
        <taxon>Brucellaceae</taxon>
        <taxon>Brucella/Ochrobactrum group</taxon>
        <taxon>Brucella</taxon>
    </lineage>
</organism>
<sequence length="37" mass="4375">MRAGLLWQGFLSGFSWVVYENGLAWKFFPFAAMVRQY</sequence>
<dbReference type="KEGG" id="bsi:BS1330_II0004"/>
<reference evidence="1 2" key="1">
    <citation type="journal article" date="2011" name="J. Bacteriol.">
        <title>Revised genome sequence of Brucella suis 1330.</title>
        <authorList>
            <person name="Tae H."/>
            <person name="Shallom S."/>
            <person name="Settlage R."/>
            <person name="Preston D."/>
            <person name="Adams L.G."/>
            <person name="Garner H.R."/>
        </authorList>
    </citation>
    <scope>NUCLEOTIDE SEQUENCE [LARGE SCALE GENOMIC DNA]</scope>
    <source>
        <strain evidence="1 2">1330</strain>
    </source>
</reference>
<name>A0A0H3G618_BRUSU</name>
<protein>
    <submittedName>
        <fullName evidence="1">Uncharacterized protein</fullName>
    </submittedName>
</protein>
<keyword evidence="2" id="KW-1185">Reference proteome</keyword>
<dbReference type="HOGENOM" id="CLU_3341047_0_0_5"/>
<proteinExistence type="predicted"/>
<dbReference type="EMBL" id="CP002998">
    <property type="protein sequence ID" value="AEM19496.1"/>
    <property type="molecule type" value="Genomic_DNA"/>
</dbReference>
<dbReference type="KEGG" id="bms:BRA0004"/>